<evidence type="ECO:0000259" key="1">
    <source>
        <dbReference type="PROSITE" id="PS51186"/>
    </source>
</evidence>
<feature type="domain" description="N-acetyltransferase" evidence="1">
    <location>
        <begin position="2"/>
        <end position="158"/>
    </location>
</feature>
<dbReference type="SUPFAM" id="SSF55729">
    <property type="entry name" value="Acyl-CoA N-acyltransferases (Nat)"/>
    <property type="match status" value="1"/>
</dbReference>
<evidence type="ECO:0000313" key="2">
    <source>
        <dbReference type="EMBL" id="KMS57979.1"/>
    </source>
</evidence>
<dbReference type="Proteomes" id="UP000052232">
    <property type="component" value="Unassembled WGS sequence"/>
</dbReference>
<reference evidence="2 3" key="1">
    <citation type="journal article" date="2015" name="G3 (Bethesda)">
        <title>Insights into Ongoing Evolution of the Hexachlorocyclohexane Catabolic Pathway from Comparative Genomics of Ten Sphingomonadaceae Strains.</title>
        <authorList>
            <person name="Pearce S.L."/>
            <person name="Oakeshott J.G."/>
            <person name="Pandey G."/>
        </authorList>
    </citation>
    <scope>NUCLEOTIDE SEQUENCE [LARGE SCALE GENOMIC DNA]</scope>
    <source>
        <strain evidence="2 3">LL01</strain>
    </source>
</reference>
<dbReference type="PATRIC" id="fig|1420583.3.peg.1486"/>
<protein>
    <submittedName>
        <fullName evidence="2">N-acetyltransferase GCN5</fullName>
    </submittedName>
</protein>
<name>A0A0J7Y2D4_9SPHN</name>
<keyword evidence="2" id="KW-0808">Transferase</keyword>
<comment type="caution">
    <text evidence="2">The sequence shown here is derived from an EMBL/GenBank/DDBJ whole genome shotgun (WGS) entry which is preliminary data.</text>
</comment>
<dbReference type="GO" id="GO:0016747">
    <property type="term" value="F:acyltransferase activity, transferring groups other than amino-acyl groups"/>
    <property type="evidence" value="ECO:0007669"/>
    <property type="project" value="InterPro"/>
</dbReference>
<organism evidence="2 3">
    <name type="scientific">Sphingobium cupriresistens LL01</name>
    <dbReference type="NCBI Taxonomy" id="1420583"/>
    <lineage>
        <taxon>Bacteria</taxon>
        <taxon>Pseudomonadati</taxon>
        <taxon>Pseudomonadota</taxon>
        <taxon>Alphaproteobacteria</taxon>
        <taxon>Sphingomonadales</taxon>
        <taxon>Sphingomonadaceae</taxon>
        <taxon>Sphingobium</taxon>
    </lineage>
</organism>
<keyword evidence="3" id="KW-1185">Reference proteome</keyword>
<dbReference type="EMBL" id="JACT01000001">
    <property type="protein sequence ID" value="KMS57979.1"/>
    <property type="molecule type" value="Genomic_DNA"/>
</dbReference>
<proteinExistence type="predicted"/>
<dbReference type="InterPro" id="IPR016181">
    <property type="entry name" value="Acyl_CoA_acyltransferase"/>
</dbReference>
<dbReference type="STRING" id="1420583.V473_07380"/>
<dbReference type="Pfam" id="PF00583">
    <property type="entry name" value="Acetyltransf_1"/>
    <property type="match status" value="1"/>
</dbReference>
<gene>
    <name evidence="2" type="ORF">V473_07380</name>
</gene>
<dbReference type="InterPro" id="IPR000182">
    <property type="entry name" value="GNAT_dom"/>
</dbReference>
<evidence type="ECO:0000313" key="3">
    <source>
        <dbReference type="Proteomes" id="UP000052232"/>
    </source>
</evidence>
<sequence>MSPWRPMRWPDIPAVAAISDAVHGAYTEHADIYAERLQLYPAGCWTLERAGEAVGYLISHPWQDDHSPALNAPILAIPAKADRYYLHDLALLPQARGAGAAAQAVQLVLDQADSAGFARITLTAVNGADAFWRKQGFLPVNDGAGYGEDSLAMERTISQ</sequence>
<accession>A0A0J7Y2D4</accession>
<dbReference type="AlphaFoldDB" id="A0A0J7Y2D4"/>
<dbReference type="PROSITE" id="PS51186">
    <property type="entry name" value="GNAT"/>
    <property type="match status" value="1"/>
</dbReference>
<dbReference type="Gene3D" id="3.40.630.30">
    <property type="match status" value="1"/>
</dbReference>